<gene>
    <name evidence="6" type="ORF">POCULU_LOCUS6685</name>
</gene>
<dbReference type="GO" id="GO:0032991">
    <property type="term" value="C:protein-containing complex"/>
    <property type="evidence" value="ECO:0007669"/>
    <property type="project" value="UniProtKB-ARBA"/>
</dbReference>
<keyword evidence="3 4" id="KW-0175">Coiled coil</keyword>
<dbReference type="GO" id="GO:0000149">
    <property type="term" value="F:SNARE binding"/>
    <property type="evidence" value="ECO:0007669"/>
    <property type="project" value="TreeGrafter"/>
</dbReference>
<name>A0A9N9G6Y5_9GLOM</name>
<comment type="similarity">
    <text evidence="1">Belongs to the ATG14 family.</text>
</comment>
<feature type="region of interest" description="Disordered" evidence="5">
    <location>
        <begin position="371"/>
        <end position="428"/>
    </location>
</feature>
<evidence type="ECO:0000256" key="5">
    <source>
        <dbReference type="SAM" id="MobiDB-lite"/>
    </source>
</evidence>
<dbReference type="Pfam" id="PF10186">
    <property type="entry name" value="ATG14"/>
    <property type="match status" value="1"/>
</dbReference>
<protein>
    <recommendedName>
        <fullName evidence="2">Autophagy-related protein 14</fullName>
    </recommendedName>
</protein>
<dbReference type="AlphaFoldDB" id="A0A9N9G6Y5"/>
<dbReference type="GO" id="GO:0005768">
    <property type="term" value="C:endosome"/>
    <property type="evidence" value="ECO:0007669"/>
    <property type="project" value="TreeGrafter"/>
</dbReference>
<dbReference type="PANTHER" id="PTHR15157:SF5">
    <property type="entry name" value="UV RADIATION RESISTANCE-ASSOCIATED GENE PROTEIN"/>
    <property type="match status" value="1"/>
</dbReference>
<dbReference type="GO" id="GO:0000323">
    <property type="term" value="C:lytic vacuole"/>
    <property type="evidence" value="ECO:0007669"/>
    <property type="project" value="TreeGrafter"/>
</dbReference>
<feature type="coiled-coil region" evidence="4">
    <location>
        <begin position="44"/>
        <end position="157"/>
    </location>
</feature>
<evidence type="ECO:0000256" key="4">
    <source>
        <dbReference type="SAM" id="Coils"/>
    </source>
</evidence>
<dbReference type="Proteomes" id="UP000789572">
    <property type="component" value="Unassembled WGS sequence"/>
</dbReference>
<sequence length="428" mass="49141">KGINSVEENYLLHVHTHMESERTRQELKPSRAKRSYTFDSLLRLNELEKCLRDMQKSRDEVMENIEQVLNCEEHKLAMQRERSTAALRLSRYEKQIEKETKELEQEELREKLRARAAAMEEARRRYHTGNEYLEESLRKLERDREALSATSSRLCDRQRELIADLLSIYPIEPAEPGTLMFTIRDLSLPNSAFHGFDDERIATALGFTCHLVRMIAYYLEIPLRFPITPMSSRSSIRDPISSSIPAPRQGYVSGHMAVVAPLLYLVDWLYVDFYEGGEIRLVDNNQLGALFPLFARGVDRYRFEYGVFLLNKNIEQLMNSQGLLVMDLRHTLPNLKYLILTLISTSSQQISHYRKFIPHICTMPNNISYEENHSSGRSSLEDPTRSKSPPQGSFDSGGASKRSLAIPIPKSSASEAHRPRTGFGVGVT</sequence>
<feature type="non-terminal residue" evidence="6">
    <location>
        <position position="1"/>
    </location>
</feature>
<dbReference type="EMBL" id="CAJVPJ010001293">
    <property type="protein sequence ID" value="CAG8585070.1"/>
    <property type="molecule type" value="Genomic_DNA"/>
</dbReference>
<proteinExistence type="inferred from homology"/>
<evidence type="ECO:0000256" key="1">
    <source>
        <dbReference type="ARBA" id="ARBA00009574"/>
    </source>
</evidence>
<comment type="caution">
    <text evidence="6">The sequence shown here is derived from an EMBL/GenBank/DDBJ whole genome shotgun (WGS) entry which is preliminary data.</text>
</comment>
<keyword evidence="7" id="KW-1185">Reference proteome</keyword>
<dbReference type="PANTHER" id="PTHR15157">
    <property type="entry name" value="UV RADIATION RESISTANCE-ASSOCIATED GENE PROTEIN"/>
    <property type="match status" value="1"/>
</dbReference>
<reference evidence="6" key="1">
    <citation type="submission" date="2021-06" db="EMBL/GenBank/DDBJ databases">
        <authorList>
            <person name="Kallberg Y."/>
            <person name="Tangrot J."/>
            <person name="Rosling A."/>
        </authorList>
    </citation>
    <scope>NUCLEOTIDE SEQUENCE</scope>
    <source>
        <strain evidence="6">IA702</strain>
    </source>
</reference>
<accession>A0A9N9G6Y5</accession>
<organism evidence="6 7">
    <name type="scientific">Paraglomus occultum</name>
    <dbReference type="NCBI Taxonomy" id="144539"/>
    <lineage>
        <taxon>Eukaryota</taxon>
        <taxon>Fungi</taxon>
        <taxon>Fungi incertae sedis</taxon>
        <taxon>Mucoromycota</taxon>
        <taxon>Glomeromycotina</taxon>
        <taxon>Glomeromycetes</taxon>
        <taxon>Paraglomerales</taxon>
        <taxon>Paraglomeraceae</taxon>
        <taxon>Paraglomus</taxon>
    </lineage>
</organism>
<dbReference type="OrthoDB" id="72772at2759"/>
<evidence type="ECO:0000256" key="3">
    <source>
        <dbReference type="ARBA" id="ARBA00023054"/>
    </source>
</evidence>
<dbReference type="InterPro" id="IPR018791">
    <property type="entry name" value="UV_resistance/autophagy_Atg14"/>
</dbReference>
<evidence type="ECO:0000256" key="2">
    <source>
        <dbReference type="ARBA" id="ARBA00013807"/>
    </source>
</evidence>
<feature type="compositionally biased region" description="Basic and acidic residues" evidence="5">
    <location>
        <begin position="371"/>
        <end position="385"/>
    </location>
</feature>
<dbReference type="GO" id="GO:0035493">
    <property type="term" value="P:SNARE complex assembly"/>
    <property type="evidence" value="ECO:0007669"/>
    <property type="project" value="TreeGrafter"/>
</dbReference>
<evidence type="ECO:0000313" key="6">
    <source>
        <dbReference type="EMBL" id="CAG8585070.1"/>
    </source>
</evidence>
<evidence type="ECO:0000313" key="7">
    <source>
        <dbReference type="Proteomes" id="UP000789572"/>
    </source>
</evidence>